<dbReference type="AlphaFoldDB" id="A0A0F9WST2"/>
<dbReference type="GO" id="GO:0008664">
    <property type="term" value="F:RNA 2',3'-cyclic 3'-phosphodiesterase activity"/>
    <property type="evidence" value="ECO:0007669"/>
    <property type="project" value="InterPro"/>
</dbReference>
<dbReference type="InterPro" id="IPR009097">
    <property type="entry name" value="Cyclic_Pdiesterase"/>
</dbReference>
<dbReference type="NCBIfam" id="TIGR02258">
    <property type="entry name" value="2_5_ligase"/>
    <property type="match status" value="1"/>
</dbReference>
<name>A0A0F9WST2_9ZZZZ</name>
<evidence type="ECO:0000256" key="1">
    <source>
        <dbReference type="ARBA" id="ARBA00022801"/>
    </source>
</evidence>
<evidence type="ECO:0000313" key="2">
    <source>
        <dbReference type="EMBL" id="KKN81868.1"/>
    </source>
</evidence>
<gene>
    <name evidence="2" type="ORF">LCGC14_0315410</name>
</gene>
<dbReference type="HAMAP" id="MF_01940">
    <property type="entry name" value="RNA_CPDase"/>
    <property type="match status" value="1"/>
</dbReference>
<evidence type="ECO:0008006" key="3">
    <source>
        <dbReference type="Google" id="ProtNLM"/>
    </source>
</evidence>
<reference evidence="2" key="1">
    <citation type="journal article" date="2015" name="Nature">
        <title>Complex archaea that bridge the gap between prokaryotes and eukaryotes.</title>
        <authorList>
            <person name="Spang A."/>
            <person name="Saw J.H."/>
            <person name="Jorgensen S.L."/>
            <person name="Zaremba-Niedzwiedzka K."/>
            <person name="Martijn J."/>
            <person name="Lind A.E."/>
            <person name="van Eijk R."/>
            <person name="Schleper C."/>
            <person name="Guy L."/>
            <person name="Ettema T.J."/>
        </authorList>
    </citation>
    <scope>NUCLEOTIDE SEQUENCE</scope>
</reference>
<dbReference type="InterPro" id="IPR004175">
    <property type="entry name" value="RNA_CPDase"/>
</dbReference>
<protein>
    <recommendedName>
        <fullName evidence="3">Phosphoesterase HXTX domain-containing protein</fullName>
    </recommendedName>
</protein>
<organism evidence="2">
    <name type="scientific">marine sediment metagenome</name>
    <dbReference type="NCBI Taxonomy" id="412755"/>
    <lineage>
        <taxon>unclassified sequences</taxon>
        <taxon>metagenomes</taxon>
        <taxon>ecological metagenomes</taxon>
    </lineage>
</organism>
<dbReference type="EMBL" id="LAZR01000209">
    <property type="protein sequence ID" value="KKN81868.1"/>
    <property type="molecule type" value="Genomic_DNA"/>
</dbReference>
<dbReference type="PANTHER" id="PTHR35561">
    <property type="entry name" value="RNA 2',3'-CYCLIC PHOSPHODIESTERASE"/>
    <property type="match status" value="1"/>
</dbReference>
<dbReference type="Pfam" id="PF13563">
    <property type="entry name" value="2_5_RNA_ligase2"/>
    <property type="match status" value="1"/>
</dbReference>
<dbReference type="GO" id="GO:0004113">
    <property type="term" value="F:2',3'-cyclic-nucleotide 3'-phosphodiesterase activity"/>
    <property type="evidence" value="ECO:0007669"/>
    <property type="project" value="InterPro"/>
</dbReference>
<accession>A0A0F9WST2</accession>
<dbReference type="Gene3D" id="3.90.1140.10">
    <property type="entry name" value="Cyclic phosphodiesterase"/>
    <property type="match status" value="1"/>
</dbReference>
<proteinExistence type="inferred from homology"/>
<keyword evidence="1" id="KW-0378">Hydrolase</keyword>
<comment type="caution">
    <text evidence="2">The sequence shown here is derived from an EMBL/GenBank/DDBJ whole genome shotgun (WGS) entry which is preliminary data.</text>
</comment>
<dbReference type="PANTHER" id="PTHR35561:SF1">
    <property type="entry name" value="RNA 2',3'-CYCLIC PHOSPHODIESTERASE"/>
    <property type="match status" value="1"/>
</dbReference>
<dbReference type="SUPFAM" id="SSF55144">
    <property type="entry name" value="LigT-like"/>
    <property type="match status" value="1"/>
</dbReference>
<sequence length="185" mass="20096">MPRLFLGFELPPQQAAALVALAEPIKGLRWQSVEQLHLTLRFFGEVSEQGTADLQSILRVLSGSRFALQIKGVGYFGSPARPSILWAGVADPAALQALRAELDQLLEGHCAPDPQRFVPHVTLARLGSGAGKLNNFLARHKQLQLPDWRAAELCLFSSEAGAEGSRYAVLARYPLGSVGVLEHHL</sequence>